<dbReference type="RefSeq" id="WP_070178336.1">
    <property type="nucleotide sequence ID" value="NZ_BMJR01000005.1"/>
</dbReference>
<dbReference type="InterPro" id="IPR029030">
    <property type="entry name" value="Caspase-like_dom_sf"/>
</dbReference>
<dbReference type="GO" id="GO:0004197">
    <property type="term" value="F:cysteine-type endopeptidase activity"/>
    <property type="evidence" value="ECO:0007669"/>
    <property type="project" value="InterPro"/>
</dbReference>
<evidence type="ECO:0000259" key="2">
    <source>
        <dbReference type="PROSITE" id="PS50208"/>
    </source>
</evidence>
<dbReference type="PROSITE" id="PS50208">
    <property type="entry name" value="CASPASE_P20"/>
    <property type="match status" value="1"/>
</dbReference>
<dbReference type="InterPro" id="IPR001309">
    <property type="entry name" value="Pept_C14_p20"/>
</dbReference>
<dbReference type="Gene3D" id="3.40.50.1460">
    <property type="match status" value="1"/>
</dbReference>
<dbReference type="Pfam" id="PF00656">
    <property type="entry name" value="Peptidase_C14"/>
    <property type="match status" value="1"/>
</dbReference>
<protein>
    <recommendedName>
        <fullName evidence="2">Caspase family p20 domain-containing protein</fullName>
    </recommendedName>
</protein>
<dbReference type="InterPro" id="IPR052039">
    <property type="entry name" value="Caspase-related_regulators"/>
</dbReference>
<dbReference type="STRING" id="1856405.BFC17_06595"/>
<keyword evidence="1" id="KW-0732">Signal</keyword>
<dbReference type="Proteomes" id="UP000176037">
    <property type="component" value="Unassembled WGS sequence"/>
</dbReference>
<dbReference type="EMBL" id="MJIC01000016">
    <property type="protein sequence ID" value="OFI32808.1"/>
    <property type="molecule type" value="Genomic_DNA"/>
</dbReference>
<proteinExistence type="predicted"/>
<dbReference type="PANTHER" id="PTHR22576">
    <property type="entry name" value="MUCOSA ASSOCIATED LYMPHOID TISSUE LYMPHOMA TRANSLOCATION PROTEIN 1/PARACASPASE"/>
    <property type="match status" value="1"/>
</dbReference>
<dbReference type="SUPFAM" id="SSF52129">
    <property type="entry name" value="Caspase-like"/>
    <property type="match status" value="1"/>
</dbReference>
<feature type="domain" description="Caspase family p20" evidence="2">
    <location>
        <begin position="28"/>
        <end position="158"/>
    </location>
</feature>
<evidence type="ECO:0000313" key="4">
    <source>
        <dbReference type="Proteomes" id="UP000176037"/>
    </source>
</evidence>
<dbReference type="OrthoDB" id="9768004at2"/>
<name>A0A1E8FB23_9ALTE</name>
<dbReference type="AlphaFoldDB" id="A0A1E8FB23"/>
<evidence type="ECO:0000313" key="3">
    <source>
        <dbReference type="EMBL" id="OFI32808.1"/>
    </source>
</evidence>
<dbReference type="GO" id="GO:0006508">
    <property type="term" value="P:proteolysis"/>
    <property type="evidence" value="ECO:0007669"/>
    <property type="project" value="InterPro"/>
</dbReference>
<accession>A0A1E8FB23</accession>
<feature type="signal peptide" evidence="1">
    <location>
        <begin position="1"/>
        <end position="23"/>
    </location>
</feature>
<dbReference type="PANTHER" id="PTHR22576:SF37">
    <property type="entry name" value="MUCOSA-ASSOCIATED LYMPHOID TISSUE LYMPHOMA TRANSLOCATION PROTEIN 1"/>
    <property type="match status" value="1"/>
</dbReference>
<keyword evidence="4" id="KW-1185">Reference proteome</keyword>
<organism evidence="3 4">
    <name type="scientific">Alteromonas lipolytica</name>
    <dbReference type="NCBI Taxonomy" id="1856405"/>
    <lineage>
        <taxon>Bacteria</taxon>
        <taxon>Pseudomonadati</taxon>
        <taxon>Pseudomonadota</taxon>
        <taxon>Gammaproteobacteria</taxon>
        <taxon>Alteromonadales</taxon>
        <taxon>Alteromonadaceae</taxon>
        <taxon>Alteromonas/Salinimonas group</taxon>
        <taxon>Alteromonas</taxon>
    </lineage>
</organism>
<sequence length="327" mass="36515">MMMKLAKHICYLFIVSLSWSVLASDRPPQRLALIIGNASYAFSPLKNPLRDAYAVNDALQSIGFTTALLKNASMNEIVNAVEDFYADTAENDIRLFYYAGHAIQINGKNYLIPIHADLKSQNNIEEETYNIDQLMAAMNQENVSQTNIVILDACRNNPFLEEVTAQSGNSRSIDRGLRLVQSGLASIKAPPGTFVAYATEPGMVAEDGEGSNGTYTKHLLKHIRKPRTSIEDLFKLVRKGVMEETDFRQVPWEHSSLYGDIFFVSPTVEAAEKKAWQQALDDATVAAYKAFLAQYPQGLFYEQAEVKLEELLAAEKAKKSRRAFPGF</sequence>
<feature type="chain" id="PRO_5009214170" description="Caspase family p20 domain-containing protein" evidence="1">
    <location>
        <begin position="24"/>
        <end position="327"/>
    </location>
</feature>
<gene>
    <name evidence="3" type="ORF">BFC17_06595</name>
</gene>
<comment type="caution">
    <text evidence="3">The sequence shown here is derived from an EMBL/GenBank/DDBJ whole genome shotgun (WGS) entry which is preliminary data.</text>
</comment>
<reference evidence="3 4" key="1">
    <citation type="submission" date="2016-09" db="EMBL/GenBank/DDBJ databases">
        <title>Alteromonas lipolytica, a new species isolated from sea water.</title>
        <authorList>
            <person name="Wu Y.-H."/>
            <person name="Cheng H."/>
            <person name="Xu X.-W."/>
        </authorList>
    </citation>
    <scope>NUCLEOTIDE SEQUENCE [LARGE SCALE GENOMIC DNA]</scope>
    <source>
        <strain evidence="3 4">JW12</strain>
    </source>
</reference>
<dbReference type="InterPro" id="IPR011600">
    <property type="entry name" value="Pept_C14_caspase"/>
</dbReference>
<evidence type="ECO:0000256" key="1">
    <source>
        <dbReference type="SAM" id="SignalP"/>
    </source>
</evidence>